<reference evidence="2" key="1">
    <citation type="journal article" date="2015" name="Nature">
        <title>Complex archaea that bridge the gap between prokaryotes and eukaryotes.</title>
        <authorList>
            <person name="Spang A."/>
            <person name="Saw J.H."/>
            <person name="Jorgensen S.L."/>
            <person name="Zaremba-Niedzwiedzka K."/>
            <person name="Martijn J."/>
            <person name="Lind A.E."/>
            <person name="van Eijk R."/>
            <person name="Schleper C."/>
            <person name="Guy L."/>
            <person name="Ettema T.J."/>
        </authorList>
    </citation>
    <scope>NUCLEOTIDE SEQUENCE</scope>
</reference>
<keyword evidence="1" id="KW-0175">Coiled coil</keyword>
<proteinExistence type="predicted"/>
<gene>
    <name evidence="2" type="ORF">LCGC14_0584580</name>
</gene>
<dbReference type="Gene3D" id="1.20.5.340">
    <property type="match status" value="1"/>
</dbReference>
<dbReference type="AlphaFoldDB" id="A0A0F9UNM3"/>
<evidence type="ECO:0000313" key="2">
    <source>
        <dbReference type="EMBL" id="KKN55223.1"/>
    </source>
</evidence>
<protein>
    <submittedName>
        <fullName evidence="2">Uncharacterized protein</fullName>
    </submittedName>
</protein>
<accession>A0A0F9UNM3</accession>
<evidence type="ECO:0000256" key="1">
    <source>
        <dbReference type="SAM" id="Coils"/>
    </source>
</evidence>
<feature type="coiled-coil region" evidence="1">
    <location>
        <begin position="5"/>
        <end position="53"/>
    </location>
</feature>
<dbReference type="EMBL" id="LAZR01000895">
    <property type="protein sequence ID" value="KKN55223.1"/>
    <property type="molecule type" value="Genomic_DNA"/>
</dbReference>
<comment type="caution">
    <text evidence="2">The sequence shown here is derived from an EMBL/GenBank/DDBJ whole genome shotgun (WGS) entry which is preliminary data.</text>
</comment>
<name>A0A0F9UNM3_9ZZZZ</name>
<organism evidence="2">
    <name type="scientific">marine sediment metagenome</name>
    <dbReference type="NCBI Taxonomy" id="412755"/>
    <lineage>
        <taxon>unclassified sequences</taxon>
        <taxon>metagenomes</taxon>
        <taxon>ecological metagenomes</taxon>
    </lineage>
</organism>
<sequence length="115" mass="12975">MNNKLGNLNTKIEELNTALSEKESNLNELKKDLEEKEKELGEQKSKLEKIETELNSTKPVQPTEYTSEERLICPSCGSVGKDIKSEEDKSKVLGYIGHSPMYGKKNVCKKCGYSF</sequence>